<proteinExistence type="inferred from homology"/>
<dbReference type="EMBL" id="CAJNOE010000001">
    <property type="protein sequence ID" value="CAF0711743.1"/>
    <property type="molecule type" value="Genomic_DNA"/>
</dbReference>
<dbReference type="Gene3D" id="2.160.10.10">
    <property type="entry name" value="Hexapeptide repeat proteins"/>
    <property type="match status" value="2"/>
</dbReference>
<dbReference type="GO" id="GO:0005829">
    <property type="term" value="C:cytosol"/>
    <property type="evidence" value="ECO:0007669"/>
    <property type="project" value="UniProtKB-SubCell"/>
</dbReference>
<dbReference type="EMBL" id="CAJNOG010000001">
    <property type="protein sequence ID" value="CAF0718710.1"/>
    <property type="molecule type" value="Genomic_DNA"/>
</dbReference>
<dbReference type="PANTHER" id="PTHR45989:SF1">
    <property type="entry name" value="TRANSLATION INITIATION FACTOR EIF-2B SUBUNIT GAMMA"/>
    <property type="match status" value="1"/>
</dbReference>
<dbReference type="GO" id="GO:0002183">
    <property type="term" value="P:cytoplasmic translational initiation"/>
    <property type="evidence" value="ECO:0007669"/>
    <property type="project" value="TreeGrafter"/>
</dbReference>
<evidence type="ECO:0000256" key="5">
    <source>
        <dbReference type="ARBA" id="ARBA00022917"/>
    </source>
</evidence>
<evidence type="ECO:0000256" key="7">
    <source>
        <dbReference type="ARBA" id="ARBA00044229"/>
    </source>
</evidence>
<dbReference type="Gene3D" id="3.90.550.10">
    <property type="entry name" value="Spore Coat Polysaccharide Biosynthesis Protein SpsA, Chain A"/>
    <property type="match status" value="1"/>
</dbReference>
<dbReference type="Pfam" id="PF25084">
    <property type="entry name" value="LbH_EIF2B"/>
    <property type="match status" value="1"/>
</dbReference>
<gene>
    <name evidence="10" type="ORF">IZO911_LOCUS18</name>
    <name evidence="11" type="ORF">JYZ213_LOCUS14</name>
    <name evidence="12" type="ORF">OXD698_LOCUS5000</name>
</gene>
<evidence type="ECO:0000256" key="6">
    <source>
        <dbReference type="ARBA" id="ARBA00044196"/>
    </source>
</evidence>
<dbReference type="GO" id="GO:0005085">
    <property type="term" value="F:guanyl-nucleotide exchange factor activity"/>
    <property type="evidence" value="ECO:0007669"/>
    <property type="project" value="TreeGrafter"/>
</dbReference>
<evidence type="ECO:0000313" key="10">
    <source>
        <dbReference type="EMBL" id="CAF0711743.1"/>
    </source>
</evidence>
<accession>A0A813ML40</accession>
<comment type="similarity">
    <text evidence="2">Belongs to the eIF-2B gamma/epsilon subunits family.</text>
</comment>
<dbReference type="EMBL" id="CAJOAZ010000197">
    <property type="protein sequence ID" value="CAF3572861.1"/>
    <property type="molecule type" value="Genomic_DNA"/>
</dbReference>
<dbReference type="InterPro" id="IPR051960">
    <property type="entry name" value="eIF2B_gamma"/>
</dbReference>
<evidence type="ECO:0000256" key="8">
    <source>
        <dbReference type="ARBA" id="ARBA00046432"/>
    </source>
</evidence>
<evidence type="ECO:0000313" key="11">
    <source>
        <dbReference type="EMBL" id="CAF0718710.1"/>
    </source>
</evidence>
<dbReference type="Proteomes" id="UP000663845">
    <property type="component" value="Unassembled WGS sequence"/>
</dbReference>
<evidence type="ECO:0000313" key="13">
    <source>
        <dbReference type="Proteomes" id="UP000663845"/>
    </source>
</evidence>
<dbReference type="SUPFAM" id="SSF53448">
    <property type="entry name" value="Nucleotide-diphospho-sugar transferases"/>
    <property type="match status" value="1"/>
</dbReference>
<dbReference type="GO" id="GO:0003743">
    <property type="term" value="F:translation initiation factor activity"/>
    <property type="evidence" value="ECO:0007669"/>
    <property type="project" value="UniProtKB-KW"/>
</dbReference>
<protein>
    <recommendedName>
        <fullName evidence="6">Translation initiation factor eIF2B subunit gamma</fullName>
    </recommendedName>
    <alternativeName>
        <fullName evidence="7">eIF2B GDP-GTP exchange factor subunit gamma</fullName>
    </alternativeName>
</protein>
<name>A0A813ML40_9BILA</name>
<evidence type="ECO:0000256" key="4">
    <source>
        <dbReference type="ARBA" id="ARBA00022540"/>
    </source>
</evidence>
<evidence type="ECO:0000256" key="3">
    <source>
        <dbReference type="ARBA" id="ARBA00022490"/>
    </source>
</evidence>
<keyword evidence="5" id="KW-0648">Protein biosynthesis</keyword>
<comment type="subcellular location">
    <subcellularLocation>
        <location evidence="1">Cytoplasm</location>
        <location evidence="1">Cytosol</location>
    </subcellularLocation>
</comment>
<dbReference type="Proteomes" id="UP000663844">
    <property type="component" value="Unassembled WGS sequence"/>
</dbReference>
<reference evidence="11" key="1">
    <citation type="submission" date="2021-02" db="EMBL/GenBank/DDBJ databases">
        <authorList>
            <person name="Nowell W R."/>
        </authorList>
    </citation>
    <scope>NUCLEOTIDE SEQUENCE</scope>
</reference>
<dbReference type="InterPro" id="IPR029044">
    <property type="entry name" value="Nucleotide-diphossugar_trans"/>
</dbReference>
<sequence>MKEFTIILYAGGNNRLTTDLSLPKSLLPIGNRPLIWYTLQVIQSHSSLASSPLIILTSGQYRQALDDYLSTLNITYEIVIHRQHHDSTSGGEDQQQTPDELGTLDVLRLCYSRIRTESICLLTCDLFGKVNLTPLINMFRVRDASLCMLLLKTTTTSSTTGKDSLVQPGQKAKFTAEPEYYTIDQSSNTITSIRLKADLDEYLPLRQNILAKYPRTLIRTDLVDGHLYLIKKSCLDVANRSTYSSFRKEFLPKMIRQIAIDKPLEDLIFPANNRKSLMRQKTMDLDDHGDLSRILEQYDCDDNQIRGGCYYFIDDVPLFRVKHVLSYLEANRQASSLISSYTNEDITFKDRLEQIQISSDCVIGDGHDIGKKTTIKRTIIGKNCRIEDKCKIINCVLLDNIHVKEGVTLQNSILCSRSTIGSKCEIQNSIVCSNQQVETNKKLNCETVSAISNESTGYMIYDDEQ</sequence>
<evidence type="ECO:0000256" key="2">
    <source>
        <dbReference type="ARBA" id="ARBA00007878"/>
    </source>
</evidence>
<dbReference type="AlphaFoldDB" id="A0A813ML40"/>
<comment type="subunit">
    <text evidence="8">Component of the translation initiation factor 2B (eIF2B) complex which is a heterodecamer of two sets of five different subunits: alpha, beta, gamma, delta and epsilon. Subunits alpha, beta and delta comprise a regulatory subcomplex and subunits epsilon and gamma comprise a catalytic subcomplex. Within the complex, the hexameric regulatory complex resides at the center, with the two heterodimeric catalytic subcomplexes bound on opposite sides.</text>
</comment>
<keyword evidence="4" id="KW-0396">Initiation factor</keyword>
<evidence type="ECO:0000259" key="9">
    <source>
        <dbReference type="Pfam" id="PF25084"/>
    </source>
</evidence>
<evidence type="ECO:0000256" key="1">
    <source>
        <dbReference type="ARBA" id="ARBA00004514"/>
    </source>
</evidence>
<feature type="domain" description="EIF2B subunit epsilon/gamma LbH" evidence="9">
    <location>
        <begin position="353"/>
        <end position="439"/>
    </location>
</feature>
<keyword evidence="3" id="KW-0963">Cytoplasm</keyword>
<dbReference type="Proteomes" id="UP000663860">
    <property type="component" value="Unassembled WGS sequence"/>
</dbReference>
<organism evidence="11 13">
    <name type="scientific">Adineta steineri</name>
    <dbReference type="NCBI Taxonomy" id="433720"/>
    <lineage>
        <taxon>Eukaryota</taxon>
        <taxon>Metazoa</taxon>
        <taxon>Spiralia</taxon>
        <taxon>Gnathifera</taxon>
        <taxon>Rotifera</taxon>
        <taxon>Eurotatoria</taxon>
        <taxon>Bdelloidea</taxon>
        <taxon>Adinetida</taxon>
        <taxon>Adinetidae</taxon>
        <taxon>Adineta</taxon>
    </lineage>
</organism>
<dbReference type="PANTHER" id="PTHR45989">
    <property type="entry name" value="TRANSLATION INITIATION FACTOR EIF-2B SUBUNIT GAMMA"/>
    <property type="match status" value="1"/>
</dbReference>
<dbReference type="GO" id="GO:0005851">
    <property type="term" value="C:eukaryotic translation initiation factor 2B complex"/>
    <property type="evidence" value="ECO:0007669"/>
    <property type="project" value="TreeGrafter"/>
</dbReference>
<dbReference type="CDD" id="cd04652">
    <property type="entry name" value="LbH_eIF2B_gamma_C"/>
    <property type="match status" value="1"/>
</dbReference>
<evidence type="ECO:0000313" key="12">
    <source>
        <dbReference type="EMBL" id="CAF3572861.1"/>
    </source>
</evidence>
<comment type="caution">
    <text evidence="11">The sequence shown here is derived from an EMBL/GenBank/DDBJ whole genome shotgun (WGS) entry which is preliminary data.</text>
</comment>
<dbReference type="InterPro" id="IPR056764">
    <property type="entry name" value="LbH_EIF2B3/5"/>
</dbReference>